<comment type="caution">
    <text evidence="1">The sequence shown here is derived from an EMBL/GenBank/DDBJ whole genome shotgun (WGS) entry which is preliminary data.</text>
</comment>
<organism evidence="1 2">
    <name type="scientific">Naganishia adeliensis</name>
    <dbReference type="NCBI Taxonomy" id="92952"/>
    <lineage>
        <taxon>Eukaryota</taxon>
        <taxon>Fungi</taxon>
        <taxon>Dikarya</taxon>
        <taxon>Basidiomycota</taxon>
        <taxon>Agaricomycotina</taxon>
        <taxon>Tremellomycetes</taxon>
        <taxon>Filobasidiales</taxon>
        <taxon>Filobasidiaceae</taxon>
        <taxon>Naganishia</taxon>
    </lineage>
</organism>
<sequence length="362" mass="41600">MPSLRATLASYAVQWKFSHRKNAPPQGILDDIRNTWRTENAREVVPTSDEELFNGWQVFHVRPRGEKVETRKVVVYWHGGAFVRRMQDRHWIFIQKLADELKCDVVVPIYTLAPLSTGTACVQTSIELLAHLQKDDIRYRGKEFVLCGDSAGGWIALRVLLALMERLAGKTAFRTREDELEERELKLKQPEDIDYQAILDSVSDVLMISPVVDATVDRPEDLEAEKRDPWLSRNIVDVAGRLWSYGPVHAYPENDFNLPAEQAALPIVSDPEDLPTLDDPRFSPVNGLDIIREYSGWERIQLTTFIGTNDILYPQNMRMQERLEALGVKSDMHVYDGLFHVFPLLPWLPESMDAFEKIRALF</sequence>
<evidence type="ECO:0000313" key="1">
    <source>
        <dbReference type="EMBL" id="KAJ9110528.1"/>
    </source>
</evidence>
<accession>A0ACC2WFK9</accession>
<keyword evidence="2" id="KW-1185">Reference proteome</keyword>
<dbReference type="Proteomes" id="UP001230649">
    <property type="component" value="Unassembled WGS sequence"/>
</dbReference>
<name>A0ACC2WFK9_9TREE</name>
<gene>
    <name evidence="1" type="ORF">QFC20_002856</name>
</gene>
<evidence type="ECO:0000313" key="2">
    <source>
        <dbReference type="Proteomes" id="UP001230649"/>
    </source>
</evidence>
<dbReference type="EMBL" id="JASBWS010000023">
    <property type="protein sequence ID" value="KAJ9110528.1"/>
    <property type="molecule type" value="Genomic_DNA"/>
</dbReference>
<protein>
    <submittedName>
        <fullName evidence="1">Uncharacterized protein</fullName>
    </submittedName>
</protein>
<proteinExistence type="predicted"/>
<reference evidence="1" key="1">
    <citation type="submission" date="2023-04" db="EMBL/GenBank/DDBJ databases">
        <title>Draft Genome sequencing of Naganishia species isolated from polar environments using Oxford Nanopore Technology.</title>
        <authorList>
            <person name="Leo P."/>
            <person name="Venkateswaran K."/>
        </authorList>
    </citation>
    <scope>NUCLEOTIDE SEQUENCE</scope>
    <source>
        <strain evidence="1">MNA-CCFEE 5262</strain>
    </source>
</reference>